<dbReference type="PANTHER" id="PTHR43537">
    <property type="entry name" value="TRANSCRIPTIONAL REGULATOR, GNTR FAMILY"/>
    <property type="match status" value="1"/>
</dbReference>
<dbReference type="AlphaFoldDB" id="Q897C0"/>
<dbReference type="InterPro" id="IPR008920">
    <property type="entry name" value="TF_FadR/GntR_C"/>
</dbReference>
<keyword evidence="1" id="KW-0805">Transcription regulation</keyword>
<dbReference type="SMART" id="SM00345">
    <property type="entry name" value="HTH_GNTR"/>
    <property type="match status" value="1"/>
</dbReference>
<gene>
    <name evidence="5" type="primary">gntR</name>
    <name evidence="5" type="ordered locus">CTC_00820</name>
</gene>
<name>Q897C0_CLOTE</name>
<dbReference type="STRING" id="212717.CTC_00820"/>
<dbReference type="InterPro" id="IPR011711">
    <property type="entry name" value="GntR_C"/>
</dbReference>
<dbReference type="PROSITE" id="PS50949">
    <property type="entry name" value="HTH_GNTR"/>
    <property type="match status" value="1"/>
</dbReference>
<organism evidence="5 6">
    <name type="scientific">Clostridium tetani (strain Massachusetts / E88)</name>
    <dbReference type="NCBI Taxonomy" id="212717"/>
    <lineage>
        <taxon>Bacteria</taxon>
        <taxon>Bacillati</taxon>
        <taxon>Bacillota</taxon>
        <taxon>Clostridia</taxon>
        <taxon>Eubacteriales</taxon>
        <taxon>Clostridiaceae</taxon>
        <taxon>Clostridium</taxon>
    </lineage>
</organism>
<evidence type="ECO:0000256" key="3">
    <source>
        <dbReference type="ARBA" id="ARBA00023163"/>
    </source>
</evidence>
<keyword evidence="3" id="KW-0804">Transcription</keyword>
<accession>Q897C0</accession>
<dbReference type="Proteomes" id="UP000001412">
    <property type="component" value="Chromosome"/>
</dbReference>
<evidence type="ECO:0000256" key="1">
    <source>
        <dbReference type="ARBA" id="ARBA00023015"/>
    </source>
</evidence>
<dbReference type="InterPro" id="IPR036388">
    <property type="entry name" value="WH-like_DNA-bd_sf"/>
</dbReference>
<evidence type="ECO:0000256" key="2">
    <source>
        <dbReference type="ARBA" id="ARBA00023125"/>
    </source>
</evidence>
<protein>
    <submittedName>
        <fullName evidence="5">Transcriptional regulator, gntR family</fullName>
    </submittedName>
</protein>
<feature type="domain" description="HTH gntR-type" evidence="4">
    <location>
        <begin position="16"/>
        <end position="83"/>
    </location>
</feature>
<dbReference type="SUPFAM" id="SSF48008">
    <property type="entry name" value="GntR ligand-binding domain-like"/>
    <property type="match status" value="1"/>
</dbReference>
<evidence type="ECO:0000313" key="6">
    <source>
        <dbReference type="Proteomes" id="UP000001412"/>
    </source>
</evidence>
<dbReference type="Pfam" id="PF07729">
    <property type="entry name" value="FCD"/>
    <property type="match status" value="1"/>
</dbReference>
<keyword evidence="6" id="KW-1185">Reference proteome</keyword>
<dbReference type="GO" id="GO:0003677">
    <property type="term" value="F:DNA binding"/>
    <property type="evidence" value="ECO:0007669"/>
    <property type="project" value="UniProtKB-KW"/>
</dbReference>
<dbReference type="Gene3D" id="1.10.10.10">
    <property type="entry name" value="Winged helix-like DNA-binding domain superfamily/Winged helix DNA-binding domain"/>
    <property type="match status" value="1"/>
</dbReference>
<dbReference type="InterPro" id="IPR036390">
    <property type="entry name" value="WH_DNA-bd_sf"/>
</dbReference>
<dbReference type="KEGG" id="ctc:CTC_00820"/>
<dbReference type="Pfam" id="PF00392">
    <property type="entry name" value="GntR"/>
    <property type="match status" value="1"/>
</dbReference>
<evidence type="ECO:0000259" key="4">
    <source>
        <dbReference type="PROSITE" id="PS50949"/>
    </source>
</evidence>
<dbReference type="GO" id="GO:0003700">
    <property type="term" value="F:DNA-binding transcription factor activity"/>
    <property type="evidence" value="ECO:0007669"/>
    <property type="project" value="InterPro"/>
</dbReference>
<dbReference type="HOGENOM" id="CLU_017584_5_5_9"/>
<dbReference type="CDD" id="cd07377">
    <property type="entry name" value="WHTH_GntR"/>
    <property type="match status" value="1"/>
</dbReference>
<evidence type="ECO:0000313" key="5">
    <source>
        <dbReference type="EMBL" id="AAO35418.1"/>
    </source>
</evidence>
<dbReference type="PANTHER" id="PTHR43537:SF24">
    <property type="entry name" value="GLUCONATE OPERON TRANSCRIPTIONAL REPRESSOR"/>
    <property type="match status" value="1"/>
</dbReference>
<dbReference type="EMBL" id="AE015927">
    <property type="protein sequence ID" value="AAO35418.1"/>
    <property type="molecule type" value="Genomic_DNA"/>
</dbReference>
<dbReference type="InterPro" id="IPR000524">
    <property type="entry name" value="Tscrpt_reg_HTH_GntR"/>
</dbReference>
<dbReference type="Gene3D" id="1.20.120.530">
    <property type="entry name" value="GntR ligand-binding domain-like"/>
    <property type="match status" value="1"/>
</dbReference>
<keyword evidence="2" id="KW-0238">DNA-binding</keyword>
<reference evidence="5 6" key="1">
    <citation type="journal article" date="2003" name="Proc. Natl. Acad. Sci. U.S.A.">
        <title>The genome sequence of Clostridium tetani, the causative agent of tetanus disease.</title>
        <authorList>
            <person name="Brueggemann H."/>
            <person name="Baumer S."/>
            <person name="Fricke W.F."/>
            <person name="Wiezer A."/>
            <person name="Liesegang H."/>
            <person name="Decker I."/>
            <person name="Herzberg C."/>
            <person name="Martinez-Arias R."/>
            <person name="Merkl R."/>
            <person name="Henne A."/>
            <person name="Gottschalk G."/>
        </authorList>
    </citation>
    <scope>NUCLEOTIDE SEQUENCE [LARGE SCALE GENOMIC DNA]</scope>
    <source>
        <strain evidence="6">Massachusetts / E88</strain>
    </source>
</reference>
<sequence>MLNKKDRSSNVLINKKTLSDQIYDILKMEILKREIPFGSKLVNRTLQKKFGVSSSPIRDAINRLNQDGLITSIDKSGATVVDFDYDFFLEVNEVILYVVNTGVKLSFEKSDTEEVCKYLEKYLLLQEKYIGTDEFYDYDYKFHKTFIKYSKNTRLEKIFKEYNVLHEMLVRSYYEPETFQIQEDSIKMHKQILDAFRNKNYGLAMTFTEEHYKGAEKIFKKMFEEKKEKLKEGN</sequence>
<proteinExistence type="predicted"/>
<dbReference type="SUPFAM" id="SSF46785">
    <property type="entry name" value="Winged helix' DNA-binding domain"/>
    <property type="match status" value="1"/>
</dbReference>